<comment type="caution">
    <text evidence="1">The sequence shown here is derived from an EMBL/GenBank/DDBJ whole genome shotgun (WGS) entry which is preliminary data.</text>
</comment>
<name>A0A836CAJ4_9STRA</name>
<reference evidence="1" key="1">
    <citation type="submission" date="2021-02" db="EMBL/GenBank/DDBJ databases">
        <title>First Annotated Genome of the Yellow-green Alga Tribonema minus.</title>
        <authorList>
            <person name="Mahan K.M."/>
        </authorList>
    </citation>
    <scope>NUCLEOTIDE SEQUENCE</scope>
    <source>
        <strain evidence="1">UTEX B ZZ1240</strain>
    </source>
</reference>
<evidence type="ECO:0008006" key="3">
    <source>
        <dbReference type="Google" id="ProtNLM"/>
    </source>
</evidence>
<protein>
    <recommendedName>
        <fullName evidence="3">SGNH hydrolase-type esterase domain-containing protein</fullName>
    </recommendedName>
</protein>
<evidence type="ECO:0000313" key="2">
    <source>
        <dbReference type="Proteomes" id="UP000664859"/>
    </source>
</evidence>
<proteinExistence type="predicted"/>
<sequence length="292" mass="32080">MLPPTTFMCTTDGVFSSQPYEFLLRNTLAAFKYAPAINTLHVWGFPFVYDSPQPALVALAKRYALSAISIRDAVWPYYTAQREPLATKSEVTMDGIHPSPYVQRLTADLLHTYVVGKFLEWVDSAIDGTVSTTTGTAPVSLPEASNNRLNEYKVEEAKIDCAIVPSMGRDNGHAPALIDPNGFSIDPADRLACVKFTCDATNTKVQVTTQTGRIFISNCYFADRTFRTYGAERASAISVYRVVEGDVWVPLMLSQLVDGIAEGFEVDPPLAPGTYTLGLQQMSAYFDELSSN</sequence>
<gene>
    <name evidence="1" type="ORF">JKP88DRAFT_248845</name>
</gene>
<dbReference type="EMBL" id="JAFCMP010000526">
    <property type="protein sequence ID" value="KAG5177296.1"/>
    <property type="molecule type" value="Genomic_DNA"/>
</dbReference>
<evidence type="ECO:0000313" key="1">
    <source>
        <dbReference type="EMBL" id="KAG5177296.1"/>
    </source>
</evidence>
<accession>A0A836CAJ4</accession>
<organism evidence="1 2">
    <name type="scientific">Tribonema minus</name>
    <dbReference type="NCBI Taxonomy" id="303371"/>
    <lineage>
        <taxon>Eukaryota</taxon>
        <taxon>Sar</taxon>
        <taxon>Stramenopiles</taxon>
        <taxon>Ochrophyta</taxon>
        <taxon>PX clade</taxon>
        <taxon>Xanthophyceae</taxon>
        <taxon>Tribonematales</taxon>
        <taxon>Tribonemataceae</taxon>
        <taxon>Tribonema</taxon>
    </lineage>
</organism>
<dbReference type="OrthoDB" id="544608at2759"/>
<dbReference type="Proteomes" id="UP000664859">
    <property type="component" value="Unassembled WGS sequence"/>
</dbReference>
<keyword evidence="2" id="KW-1185">Reference proteome</keyword>
<dbReference type="AlphaFoldDB" id="A0A836CAJ4"/>